<dbReference type="InterPro" id="IPR041698">
    <property type="entry name" value="Methyltransf_25"/>
</dbReference>
<sequence>MSPPFPPPPPTAVAGGSSTLAAPPAGPSASSVALVKPPGVPCPPFEYRHGRRWINTSSIYTAYPLPVDARELARQTLLHRLFYTIHGAHHCSPLPPDRQLRRILDLGCGTGLWCADMSDTVNKHNREVAARMGEVPVMVEMVGIDLVPVYTDMTGVRFTFMQHNFLGLPLPFDDGSFDFVLIRDGALAATSRDVMGGILDEMVRVLVPGGFYEIHTWDLVIRCLNPPTASSTSGTSSILSVSTSSTSSTTPPPFYPITSTTTLHTSTNPYTTLLNDRLVKTLSNLDLPPFPVTIVPPALTMIPHSTLVGSRKLALPLDEVTWENPNGGITTLTTGTTSSSSSHTSSSHPPHKGSFQRPPPPPRSRAGSQADGKSVRSAASTSDIAGAAITATDPIATSVLTPHARATRKIARMVYVGVVEALEPMIKRECGIDDEDWDRWWDEAKWDWFENGGWRNGECLEMGAWWGVKDLEGG</sequence>
<dbReference type="CDD" id="cd02440">
    <property type="entry name" value="AdoMet_MTases"/>
    <property type="match status" value="1"/>
</dbReference>
<dbReference type="EMBL" id="ML220112">
    <property type="protein sequence ID" value="TGZ85295.1"/>
    <property type="molecule type" value="Genomic_DNA"/>
</dbReference>
<feature type="region of interest" description="Disordered" evidence="1">
    <location>
        <begin position="321"/>
        <end position="381"/>
    </location>
</feature>
<feature type="compositionally biased region" description="Low complexity" evidence="1">
    <location>
        <begin position="330"/>
        <end position="347"/>
    </location>
</feature>
<gene>
    <name evidence="3" type="ORF">EX30DRAFT_368392</name>
</gene>
<feature type="compositionally biased region" description="Pro residues" evidence="1">
    <location>
        <begin position="1"/>
        <end position="11"/>
    </location>
</feature>
<dbReference type="InterPro" id="IPR029063">
    <property type="entry name" value="SAM-dependent_MTases_sf"/>
</dbReference>
<dbReference type="PANTHER" id="PTHR43591">
    <property type="entry name" value="METHYLTRANSFERASE"/>
    <property type="match status" value="1"/>
</dbReference>
<dbReference type="Pfam" id="PF13649">
    <property type="entry name" value="Methyltransf_25"/>
    <property type="match status" value="1"/>
</dbReference>
<feature type="domain" description="Methyltransferase" evidence="2">
    <location>
        <begin position="103"/>
        <end position="210"/>
    </location>
</feature>
<dbReference type="STRING" id="341454.A0A4V3SJT9"/>
<organism evidence="3 4">
    <name type="scientific">Ascodesmis nigricans</name>
    <dbReference type="NCBI Taxonomy" id="341454"/>
    <lineage>
        <taxon>Eukaryota</taxon>
        <taxon>Fungi</taxon>
        <taxon>Dikarya</taxon>
        <taxon>Ascomycota</taxon>
        <taxon>Pezizomycotina</taxon>
        <taxon>Pezizomycetes</taxon>
        <taxon>Pezizales</taxon>
        <taxon>Ascodesmidaceae</taxon>
        <taxon>Ascodesmis</taxon>
    </lineage>
</organism>
<dbReference type="Gene3D" id="3.40.50.150">
    <property type="entry name" value="Vaccinia Virus protein VP39"/>
    <property type="match status" value="1"/>
</dbReference>
<evidence type="ECO:0000259" key="2">
    <source>
        <dbReference type="Pfam" id="PF13649"/>
    </source>
</evidence>
<name>A0A4V3SJT9_9PEZI</name>
<evidence type="ECO:0000313" key="3">
    <source>
        <dbReference type="EMBL" id="TGZ85295.1"/>
    </source>
</evidence>
<feature type="region of interest" description="Disordered" evidence="1">
    <location>
        <begin position="1"/>
        <end position="32"/>
    </location>
</feature>
<proteinExistence type="predicted"/>
<dbReference type="InParanoid" id="A0A4V3SJT9"/>
<feature type="compositionally biased region" description="Low complexity" evidence="1">
    <location>
        <begin position="14"/>
        <end position="31"/>
    </location>
</feature>
<dbReference type="AlphaFoldDB" id="A0A4V3SJT9"/>
<evidence type="ECO:0000256" key="1">
    <source>
        <dbReference type="SAM" id="MobiDB-lite"/>
    </source>
</evidence>
<dbReference type="SUPFAM" id="SSF53335">
    <property type="entry name" value="S-adenosyl-L-methionine-dependent methyltransferases"/>
    <property type="match status" value="1"/>
</dbReference>
<dbReference type="OrthoDB" id="5538558at2759"/>
<accession>A0A4V3SJT9</accession>
<keyword evidence="4" id="KW-1185">Reference proteome</keyword>
<dbReference type="Proteomes" id="UP000298138">
    <property type="component" value="Unassembled WGS sequence"/>
</dbReference>
<evidence type="ECO:0000313" key="4">
    <source>
        <dbReference type="Proteomes" id="UP000298138"/>
    </source>
</evidence>
<protein>
    <recommendedName>
        <fullName evidence="2">Methyltransferase domain-containing protein</fullName>
    </recommendedName>
</protein>
<reference evidence="3 4" key="1">
    <citation type="submission" date="2019-04" db="EMBL/GenBank/DDBJ databases">
        <title>Comparative genomics and transcriptomics to analyze fruiting body development in filamentous ascomycetes.</title>
        <authorList>
            <consortium name="DOE Joint Genome Institute"/>
            <person name="Lutkenhaus R."/>
            <person name="Traeger S."/>
            <person name="Breuer J."/>
            <person name="Kuo A."/>
            <person name="Lipzen A."/>
            <person name="Pangilinan J."/>
            <person name="Dilworth D."/>
            <person name="Sandor L."/>
            <person name="Poggeler S."/>
            <person name="Barry K."/>
            <person name="Grigoriev I.V."/>
            <person name="Nowrousian M."/>
        </authorList>
    </citation>
    <scope>NUCLEOTIDE SEQUENCE [LARGE SCALE GENOMIC DNA]</scope>
    <source>
        <strain evidence="3 4">CBS 389.68</strain>
    </source>
</reference>